<evidence type="ECO:0000256" key="4">
    <source>
        <dbReference type="ARBA" id="ARBA00023015"/>
    </source>
</evidence>
<dbReference type="Pfam" id="PF06203">
    <property type="entry name" value="CCT"/>
    <property type="match status" value="1"/>
</dbReference>
<keyword evidence="5" id="KW-0090">Biological rhythms</keyword>
<dbReference type="EnsemblPlants" id="ONIVA03G14290.2">
    <property type="protein sequence ID" value="ONIVA03G14290.2"/>
    <property type="gene ID" value="ONIVA03G14290"/>
</dbReference>
<dbReference type="PROSITE" id="PS51017">
    <property type="entry name" value="CCT"/>
    <property type="match status" value="1"/>
</dbReference>
<feature type="compositionally biased region" description="Low complexity" evidence="10">
    <location>
        <begin position="336"/>
        <end position="345"/>
    </location>
</feature>
<keyword evidence="7 9" id="KW-0539">Nucleus</keyword>
<keyword evidence="6" id="KW-0804">Transcription</keyword>
<dbReference type="InterPro" id="IPR045279">
    <property type="entry name" value="ARR-like"/>
</dbReference>
<comment type="caution">
    <text evidence="8">Lacks conserved residue(s) required for the propagation of feature annotation.</text>
</comment>
<proteinExistence type="inferred from homology"/>
<evidence type="ECO:0000256" key="7">
    <source>
        <dbReference type="ARBA" id="ARBA00023242"/>
    </source>
</evidence>
<reference evidence="13" key="2">
    <citation type="submission" date="2018-04" db="EMBL/GenBank/DDBJ databases">
        <title>OnivRS2 (Oryza nivara Reference Sequence Version 2).</title>
        <authorList>
            <person name="Zhang J."/>
            <person name="Kudrna D."/>
            <person name="Lee S."/>
            <person name="Talag J."/>
            <person name="Rajasekar S."/>
            <person name="Welchert J."/>
            <person name="Hsing Y.-I."/>
            <person name="Wing R.A."/>
        </authorList>
    </citation>
    <scope>NUCLEOTIDE SEQUENCE [LARGE SCALE GENOMIC DNA]</scope>
    <source>
        <strain evidence="13">SL10</strain>
    </source>
</reference>
<dbReference type="GO" id="GO:0005634">
    <property type="term" value="C:nucleus"/>
    <property type="evidence" value="ECO:0007669"/>
    <property type="project" value="UniProtKB-SubCell"/>
</dbReference>
<protein>
    <recommendedName>
        <fullName evidence="15">CCT domain-containing protein</fullName>
    </recommendedName>
</protein>
<feature type="region of interest" description="Disordered" evidence="10">
    <location>
        <begin position="636"/>
        <end position="671"/>
    </location>
</feature>
<feature type="compositionally biased region" description="Low complexity" evidence="10">
    <location>
        <begin position="643"/>
        <end position="656"/>
    </location>
</feature>
<dbReference type="PANTHER" id="PTHR43874">
    <property type="entry name" value="TWO-COMPONENT RESPONSE REGULATOR"/>
    <property type="match status" value="1"/>
</dbReference>
<feature type="region of interest" description="Disordered" evidence="10">
    <location>
        <begin position="136"/>
        <end position="195"/>
    </location>
</feature>
<feature type="compositionally biased region" description="Low complexity" evidence="10">
    <location>
        <begin position="25"/>
        <end position="36"/>
    </location>
</feature>
<dbReference type="Proteomes" id="UP000006591">
    <property type="component" value="Chromosome 3"/>
</dbReference>
<feature type="compositionally biased region" description="Polar residues" evidence="10">
    <location>
        <begin position="657"/>
        <end position="668"/>
    </location>
</feature>
<dbReference type="CDD" id="cd17582">
    <property type="entry name" value="psREC_PRR"/>
    <property type="match status" value="1"/>
</dbReference>
<dbReference type="FunFam" id="3.40.50.2300:FF:000214">
    <property type="entry name" value="Two-component response regulator-like PRR37"/>
    <property type="match status" value="1"/>
</dbReference>
<feature type="compositionally biased region" description="Gly residues" evidence="10">
    <location>
        <begin position="814"/>
        <end position="825"/>
    </location>
</feature>
<feature type="compositionally biased region" description="Polar residues" evidence="10">
    <location>
        <begin position="474"/>
        <end position="492"/>
    </location>
</feature>
<dbReference type="InterPro" id="IPR011006">
    <property type="entry name" value="CheY-like_superfamily"/>
</dbReference>
<dbReference type="Pfam" id="PF00072">
    <property type="entry name" value="Response_reg"/>
    <property type="match status" value="1"/>
</dbReference>
<dbReference type="GO" id="GO:0009736">
    <property type="term" value="P:cytokinin-activated signaling pathway"/>
    <property type="evidence" value="ECO:0007669"/>
    <property type="project" value="InterPro"/>
</dbReference>
<dbReference type="SMART" id="SM00448">
    <property type="entry name" value="REC"/>
    <property type="match status" value="1"/>
</dbReference>
<evidence type="ECO:0000256" key="1">
    <source>
        <dbReference type="ARBA" id="ARBA00004123"/>
    </source>
</evidence>
<dbReference type="SUPFAM" id="SSF52172">
    <property type="entry name" value="CheY-like"/>
    <property type="match status" value="1"/>
</dbReference>
<evidence type="ECO:0000256" key="10">
    <source>
        <dbReference type="SAM" id="MobiDB-lite"/>
    </source>
</evidence>
<dbReference type="InterPro" id="IPR001789">
    <property type="entry name" value="Sig_transdc_resp-reg_receiver"/>
</dbReference>
<feature type="compositionally biased region" description="Acidic residues" evidence="10">
    <location>
        <begin position="369"/>
        <end position="383"/>
    </location>
</feature>
<evidence type="ECO:0000256" key="8">
    <source>
        <dbReference type="PROSITE-ProRule" id="PRU00169"/>
    </source>
</evidence>
<dbReference type="Gramene" id="ONIVA03G14290.2">
    <property type="protein sequence ID" value="ONIVA03G14290.2"/>
    <property type="gene ID" value="ONIVA03G14290"/>
</dbReference>
<comment type="similarity">
    <text evidence="2">Belongs to the ARR-like family.</text>
</comment>
<reference evidence="13" key="1">
    <citation type="submission" date="2015-04" db="UniProtKB">
        <authorList>
            <consortium name="EnsemblPlants"/>
        </authorList>
    </citation>
    <scope>IDENTIFICATION</scope>
    <source>
        <strain evidence="13">SL10</strain>
    </source>
</reference>
<dbReference type="PANTHER" id="PTHR43874:SF125">
    <property type="entry name" value="TWO-COMPONENT RESPONSE REGULATOR-LIKE APRR7"/>
    <property type="match status" value="1"/>
</dbReference>
<evidence type="ECO:0000256" key="3">
    <source>
        <dbReference type="ARBA" id="ARBA00023012"/>
    </source>
</evidence>
<feature type="region of interest" description="Disordered" evidence="10">
    <location>
        <begin position="443"/>
        <end position="519"/>
    </location>
</feature>
<dbReference type="Gene3D" id="3.40.50.2300">
    <property type="match status" value="1"/>
</dbReference>
<feature type="compositionally biased region" description="Basic residues" evidence="10">
    <location>
        <begin position="852"/>
        <end position="863"/>
    </location>
</feature>
<feature type="region of interest" description="Disordered" evidence="10">
    <location>
        <begin position="336"/>
        <end position="403"/>
    </location>
</feature>
<name>A0A0E0GKW6_ORYNI</name>
<evidence type="ECO:0000256" key="9">
    <source>
        <dbReference type="PROSITE-ProRule" id="PRU00357"/>
    </source>
</evidence>
<feature type="domain" description="Response regulatory" evidence="11">
    <location>
        <begin position="213"/>
        <end position="331"/>
    </location>
</feature>
<evidence type="ECO:0000259" key="11">
    <source>
        <dbReference type="PROSITE" id="PS50110"/>
    </source>
</evidence>
<comment type="subcellular location">
    <subcellularLocation>
        <location evidence="1 9">Nucleus</location>
    </subcellularLocation>
</comment>
<dbReference type="STRING" id="4536.A0A0E0GKW6"/>
<feature type="domain" description="CCT" evidence="12">
    <location>
        <begin position="837"/>
        <end position="879"/>
    </location>
</feature>
<dbReference type="eggNOG" id="KOG1601">
    <property type="taxonomic scope" value="Eukaryota"/>
</dbReference>
<evidence type="ECO:0008006" key="15">
    <source>
        <dbReference type="Google" id="ProtNLM"/>
    </source>
</evidence>
<accession>A0A0E0GKW6</accession>
<keyword evidence="14" id="KW-1185">Reference proteome</keyword>
<evidence type="ECO:0000259" key="12">
    <source>
        <dbReference type="PROSITE" id="PS51017"/>
    </source>
</evidence>
<dbReference type="InterPro" id="IPR010402">
    <property type="entry name" value="CCT_domain"/>
</dbReference>
<dbReference type="PROSITE" id="PS50110">
    <property type="entry name" value="RESPONSE_REGULATORY"/>
    <property type="match status" value="1"/>
</dbReference>
<evidence type="ECO:0000256" key="6">
    <source>
        <dbReference type="ARBA" id="ARBA00023163"/>
    </source>
</evidence>
<sequence length="892" mass="97050">MPNNSSSGRRKNAAISSDLKRSGPHPHTLPTSTCSTSPPPVSSPVIYRLLLLRLPPLTTTATSSSSALSSRLPALAVAAAARARGCLCPPLLTAPRRRLVPPIRELPTVRRPAGVRGGLETGGSRPLAAGVRHGACEAGTDEPSRDDVKGTGNGILENGHSHKPEEEEWRNGMGEDLPNGHSTPPEPQQTDEQKEHQVRIVRWERFLPVKTLRVLLVENDDSTRQVVSALLRKCCYEVIPAENGLHAWQCLEDLQNHIDLVLTEVVMPRLSGIGLLSKITSHKICKDIPVIMMSSNDSMGTVFKCLSKGAVDFLVKPIRKNELKNLWQHVWRRCHSSSGSGSESGIRTQKCTKPKVDDEYENNSGSNNDNEDDDDNDEDDDDLSVGHNARDGSDNGSGTQSSWTKRAVEIDSPQQMSPDQPSDLPDSTCAQVIHPTSEICSNRWLPTANKRSGKKHKENNDDSMGKYLEIGAPRNSSMEYQSSPREMSVNPTEKQHETLMPQSKTTRETDSRNTQNEPTTQTVDLISSIARSTDDKQVVRINNAPDCSSKVPDGNDKNRDSLIDMTSEELGLKRLKTTGSATEIHDERNILKRSDLSAFTRYHTTVASNQGGAGFGGSCSEALKTDSNCKVKSNSDAAEIKQGSNGSSNNNDMGSSTKNAITKPSSNRGKVISPSAVKATQHTSAFHPVQRQTSPANVVGKDKVDEGIANGVNVGHPVDVQNSFMQHHHHVHYYVHVMTQQQQQPSIERGSSDAQCGSSNVFDPPIEGHAANYSVNGSFSGGHSGNNGQRGPSTAPNVGRPNMETVNGIVDENGAGGGNGSGSGSGNDLYQNGVCYREAALNKFRQKRKVRNFGKKVRYQSRKRLAEQRPRIRGQFVRQSGQEDQAGQDEDR</sequence>
<dbReference type="GO" id="GO:0000160">
    <property type="term" value="P:phosphorelay signal transduction system"/>
    <property type="evidence" value="ECO:0007669"/>
    <property type="project" value="UniProtKB-KW"/>
</dbReference>
<evidence type="ECO:0000256" key="2">
    <source>
        <dbReference type="ARBA" id="ARBA00010330"/>
    </source>
</evidence>
<evidence type="ECO:0000256" key="5">
    <source>
        <dbReference type="ARBA" id="ARBA00023108"/>
    </source>
</evidence>
<keyword evidence="3" id="KW-0902">Two-component regulatory system</keyword>
<feature type="region of interest" description="Disordered" evidence="10">
    <location>
        <begin position="1"/>
        <end position="40"/>
    </location>
</feature>
<feature type="region of interest" description="Disordered" evidence="10">
    <location>
        <begin position="852"/>
        <end position="892"/>
    </location>
</feature>
<evidence type="ECO:0000313" key="14">
    <source>
        <dbReference type="Proteomes" id="UP000006591"/>
    </source>
</evidence>
<feature type="compositionally biased region" description="Polar residues" evidence="10">
    <location>
        <begin position="394"/>
        <end position="403"/>
    </location>
</feature>
<keyword evidence="4" id="KW-0805">Transcription regulation</keyword>
<evidence type="ECO:0000313" key="13">
    <source>
        <dbReference type="EnsemblPlants" id="ONIVA03G14290.2"/>
    </source>
</evidence>
<dbReference type="GO" id="GO:0048511">
    <property type="term" value="P:rhythmic process"/>
    <property type="evidence" value="ECO:0007669"/>
    <property type="project" value="UniProtKB-KW"/>
</dbReference>
<dbReference type="OMA" id="HETLMPQ"/>
<dbReference type="AlphaFoldDB" id="A0A0E0GKW6"/>
<feature type="region of interest" description="Disordered" evidence="10">
    <location>
        <begin position="768"/>
        <end position="826"/>
    </location>
</feature>
<organism evidence="13">
    <name type="scientific">Oryza nivara</name>
    <name type="common">Indian wild rice</name>
    <name type="synonym">Oryza sativa f. spontanea</name>
    <dbReference type="NCBI Taxonomy" id="4536"/>
    <lineage>
        <taxon>Eukaryota</taxon>
        <taxon>Viridiplantae</taxon>
        <taxon>Streptophyta</taxon>
        <taxon>Embryophyta</taxon>
        <taxon>Tracheophyta</taxon>
        <taxon>Spermatophyta</taxon>
        <taxon>Magnoliopsida</taxon>
        <taxon>Liliopsida</taxon>
        <taxon>Poales</taxon>
        <taxon>Poaceae</taxon>
        <taxon>BOP clade</taxon>
        <taxon>Oryzoideae</taxon>
        <taxon>Oryzeae</taxon>
        <taxon>Oryzinae</taxon>
        <taxon>Oryza</taxon>
    </lineage>
</organism>